<reference evidence="1 2" key="1">
    <citation type="journal article" date="2012" name="Eukaryot. Cell">
        <title>Genome sequence of the fungus Glarea lozoyensis: the first genome sequence of a species from the Helotiaceae family.</title>
        <authorList>
            <person name="Youssar L."/>
            <person name="Gruening B.A."/>
            <person name="Erxleben A."/>
            <person name="Guenther S."/>
            <person name="Huettel W."/>
        </authorList>
    </citation>
    <scope>NUCLEOTIDE SEQUENCE [LARGE SCALE GENOMIC DNA]</scope>
    <source>
        <strain evidence="2">ATCC 74030 / MF5533</strain>
    </source>
</reference>
<evidence type="ECO:0000313" key="2">
    <source>
        <dbReference type="Proteomes" id="UP000005446"/>
    </source>
</evidence>
<organism evidence="1 2">
    <name type="scientific">Glarea lozoyensis (strain ATCC 74030 / MF5533)</name>
    <dbReference type="NCBI Taxonomy" id="1104152"/>
    <lineage>
        <taxon>Eukaryota</taxon>
        <taxon>Fungi</taxon>
        <taxon>Dikarya</taxon>
        <taxon>Ascomycota</taxon>
        <taxon>Pezizomycotina</taxon>
        <taxon>Leotiomycetes</taxon>
        <taxon>Helotiales</taxon>
        <taxon>Helotiaceae</taxon>
        <taxon>Glarea</taxon>
    </lineage>
</organism>
<dbReference type="EMBL" id="AGUE01000203">
    <property type="protein sequence ID" value="EHK97204.1"/>
    <property type="molecule type" value="Genomic_DNA"/>
</dbReference>
<proteinExistence type="predicted"/>
<gene>
    <name evidence="1" type="ORF">M7I_7046</name>
</gene>
<sequence>MIPSICWHEQRAIVRQHQDTLQVQSFDQLIYGKLLFEVGFISQDEQRNSFKHRFFKQEMNVVVLRDPNT</sequence>
<accession>H0EW84</accession>
<name>H0EW84_GLAL7</name>
<dbReference type="Proteomes" id="UP000005446">
    <property type="component" value="Unassembled WGS sequence"/>
</dbReference>
<protein>
    <submittedName>
        <fullName evidence="1">Uncharacterized protein</fullName>
    </submittedName>
</protein>
<evidence type="ECO:0000313" key="1">
    <source>
        <dbReference type="EMBL" id="EHK97204.1"/>
    </source>
</evidence>
<comment type="caution">
    <text evidence="1">The sequence shown here is derived from an EMBL/GenBank/DDBJ whole genome shotgun (WGS) entry which is preliminary data.</text>
</comment>
<keyword evidence="2" id="KW-1185">Reference proteome</keyword>
<dbReference type="AlphaFoldDB" id="H0EW84"/>
<dbReference type="InParanoid" id="H0EW84"/>
<dbReference type="HOGENOM" id="CLU_2776151_0_0_1"/>